<feature type="coiled-coil region" evidence="1">
    <location>
        <begin position="423"/>
        <end position="457"/>
    </location>
</feature>
<dbReference type="InterPro" id="IPR011992">
    <property type="entry name" value="EF-hand-dom_pair"/>
</dbReference>
<keyword evidence="1" id="KW-0175">Coiled coil</keyword>
<dbReference type="InterPro" id="IPR057953">
    <property type="entry name" value="SAPC2_N"/>
</dbReference>
<dbReference type="Gene3D" id="1.10.287.450">
    <property type="entry name" value="Helix hairpin bin"/>
    <property type="match status" value="1"/>
</dbReference>
<dbReference type="PANTHER" id="PTHR14907">
    <property type="entry name" value="FI14130P"/>
    <property type="match status" value="1"/>
</dbReference>
<evidence type="ECO:0000256" key="1">
    <source>
        <dbReference type="SAM" id="Coils"/>
    </source>
</evidence>
<organism evidence="4">
    <name type="scientific">Evadne anonyx</name>
    <dbReference type="NCBI Taxonomy" id="141404"/>
    <lineage>
        <taxon>Eukaryota</taxon>
        <taxon>Metazoa</taxon>
        <taxon>Ecdysozoa</taxon>
        <taxon>Arthropoda</taxon>
        <taxon>Crustacea</taxon>
        <taxon>Branchiopoda</taxon>
        <taxon>Diplostraca</taxon>
        <taxon>Cladocera</taxon>
        <taxon>Onychopoda</taxon>
        <taxon>Podonidae</taxon>
        <taxon>Evadne</taxon>
    </lineage>
</organism>
<proteinExistence type="predicted"/>
<sequence>MASTSAALEGLPKQFVISMKTLFEVMDDRKSGYVKLSDLETFWSEEGLAGLPKGVIESLRKVTPSNGLLSFERFCAGLKICLLRYQCEQQKTDIKLPERSPSAPVLDVDRCSVPNIPPPIHPRSPTATVRPNNAMLHSRAISLPHLTAKPPQEDGEPPPPVPVHMRKPEASTAIRERRAGVQSVYGNMQMLRSTPTLPQALMMGPPKPPRAVQTSSPQNNVITNGALMMRTRSELTMRPNSMKDAVLLEKSQLPIASITERAIAKAEVRTALQQWQLAQMDSEKNSATETLTNSAIKRRENRRHTLQSGIDQSMLRRIQVMEQERQVLSNGLEAINRAQDWFKTQLKNVQERIKSSGKLSANDYSLDAQQERLGFKIARIEEVSRQLMLLIENADRGFPVHMNLALADPNKIHKAAGLQDSNEEEVIRSLRRLKSQNHQLTEEVGRKSERITVLEKEKSSLIRELFSARSQQPSRMNGPIPDDNTLM</sequence>
<evidence type="ECO:0000256" key="2">
    <source>
        <dbReference type="SAM" id="MobiDB-lite"/>
    </source>
</evidence>
<evidence type="ECO:0000313" key="4">
    <source>
        <dbReference type="EMBL" id="CAG4642622.1"/>
    </source>
</evidence>
<dbReference type="SUPFAM" id="SSF47473">
    <property type="entry name" value="EF-hand"/>
    <property type="match status" value="1"/>
</dbReference>
<dbReference type="Pfam" id="PF11414">
    <property type="entry name" value="Suppressor_APC"/>
    <property type="match status" value="1"/>
</dbReference>
<feature type="region of interest" description="Disordered" evidence="2">
    <location>
        <begin position="467"/>
        <end position="487"/>
    </location>
</feature>
<dbReference type="Pfam" id="PF25825">
    <property type="entry name" value="SAPC2_N"/>
    <property type="match status" value="1"/>
</dbReference>
<reference evidence="4" key="1">
    <citation type="submission" date="2021-04" db="EMBL/GenBank/DDBJ databases">
        <authorList>
            <person name="Cornetti L."/>
        </authorList>
    </citation>
    <scope>NUCLEOTIDE SEQUENCE</scope>
</reference>
<name>A0A9N6ZFF1_9CRUS</name>
<gene>
    <name evidence="4" type="primary">EOG090X08VB</name>
</gene>
<dbReference type="PANTHER" id="PTHR14907:SF2">
    <property type="entry name" value="SUPPRESSOR APC DOMAIN-CONTAINING PROTEIN 2"/>
    <property type="match status" value="1"/>
</dbReference>
<accession>A0A9N6ZFF1</accession>
<dbReference type="InterPro" id="IPR026828">
    <property type="entry name" value="SAPC2_1/2"/>
</dbReference>
<protein>
    <submittedName>
        <fullName evidence="4">EOG090X08VB</fullName>
    </submittedName>
</protein>
<feature type="domain" description="Suppressor APC" evidence="3">
    <location>
        <begin position="10"/>
        <end position="88"/>
    </location>
</feature>
<dbReference type="AlphaFoldDB" id="A0A9N6ZFF1"/>
<dbReference type="EMBL" id="OC985967">
    <property type="protein sequence ID" value="CAG4642622.1"/>
    <property type="molecule type" value="Genomic_DNA"/>
</dbReference>
<evidence type="ECO:0000259" key="3">
    <source>
        <dbReference type="Pfam" id="PF25825"/>
    </source>
</evidence>